<gene>
    <name evidence="1" type="ORF">POTOM_053007</name>
</gene>
<dbReference type="EMBL" id="JAAWWB010000032">
    <property type="protein sequence ID" value="KAG6744290.1"/>
    <property type="molecule type" value="Genomic_DNA"/>
</dbReference>
<protein>
    <submittedName>
        <fullName evidence="1">Uncharacterized protein</fullName>
    </submittedName>
</protein>
<dbReference type="Proteomes" id="UP000886885">
    <property type="component" value="Chromosome 16D"/>
</dbReference>
<dbReference type="AlphaFoldDB" id="A0A8X8C7S1"/>
<reference evidence="1" key="1">
    <citation type="journal article" date="2020" name="bioRxiv">
        <title>Hybrid origin of Populus tomentosa Carr. identified through genome sequencing and phylogenomic analysis.</title>
        <authorList>
            <person name="An X."/>
            <person name="Gao K."/>
            <person name="Chen Z."/>
            <person name="Li J."/>
            <person name="Yang X."/>
            <person name="Yang X."/>
            <person name="Zhou J."/>
            <person name="Guo T."/>
            <person name="Zhao T."/>
            <person name="Huang S."/>
            <person name="Miao D."/>
            <person name="Khan W.U."/>
            <person name="Rao P."/>
            <person name="Ye M."/>
            <person name="Lei B."/>
            <person name="Liao W."/>
            <person name="Wang J."/>
            <person name="Ji L."/>
            <person name="Li Y."/>
            <person name="Guo B."/>
            <person name="Mustafa N.S."/>
            <person name="Li S."/>
            <person name="Yun Q."/>
            <person name="Keller S.R."/>
            <person name="Mao J."/>
            <person name="Zhang R."/>
            <person name="Strauss S.H."/>
        </authorList>
    </citation>
    <scope>NUCLEOTIDE SEQUENCE</scope>
    <source>
        <strain evidence="1">GM15</strain>
        <tissue evidence="1">Leaf</tissue>
    </source>
</reference>
<evidence type="ECO:0000313" key="2">
    <source>
        <dbReference type="Proteomes" id="UP000886885"/>
    </source>
</evidence>
<evidence type="ECO:0000313" key="1">
    <source>
        <dbReference type="EMBL" id="KAG6744290.1"/>
    </source>
</evidence>
<comment type="caution">
    <text evidence="1">The sequence shown here is derived from an EMBL/GenBank/DDBJ whole genome shotgun (WGS) entry which is preliminary data.</text>
</comment>
<organism evidence="1 2">
    <name type="scientific">Populus tomentosa</name>
    <name type="common">Chinese white poplar</name>
    <dbReference type="NCBI Taxonomy" id="118781"/>
    <lineage>
        <taxon>Eukaryota</taxon>
        <taxon>Viridiplantae</taxon>
        <taxon>Streptophyta</taxon>
        <taxon>Embryophyta</taxon>
        <taxon>Tracheophyta</taxon>
        <taxon>Spermatophyta</taxon>
        <taxon>Magnoliopsida</taxon>
        <taxon>eudicotyledons</taxon>
        <taxon>Gunneridae</taxon>
        <taxon>Pentapetalae</taxon>
        <taxon>rosids</taxon>
        <taxon>fabids</taxon>
        <taxon>Malpighiales</taxon>
        <taxon>Salicaceae</taxon>
        <taxon>Saliceae</taxon>
        <taxon>Populus</taxon>
    </lineage>
</organism>
<sequence length="135" mass="14841">MTVIASNEFMACASYEIEKVKLFKSSYVCNNSQVHLLSCQSQLGNDLGQRMRGFFCTFAMGDKRDQKTAVHPALSWMTSSWLVASVASTWSTSVSQDETRLKLGAGAGAEVEYWELDFLIVKSSSESCGASGQRM</sequence>
<proteinExistence type="predicted"/>
<keyword evidence="2" id="KW-1185">Reference proteome</keyword>
<name>A0A8X8C7S1_POPTO</name>
<accession>A0A8X8C7S1</accession>